<evidence type="ECO:0000256" key="3">
    <source>
        <dbReference type="ARBA" id="ARBA00010617"/>
    </source>
</evidence>
<keyword evidence="11" id="KW-0812">Transmembrane</keyword>
<keyword evidence="9" id="KW-0045">Antibiotic biosynthesis</keyword>
<comment type="pathway">
    <text evidence="2">Antibiotic biosynthesis.</text>
</comment>
<evidence type="ECO:0000256" key="8">
    <source>
        <dbReference type="ARBA" id="ARBA00023033"/>
    </source>
</evidence>
<feature type="binding site" description="axial binding residue" evidence="10">
    <location>
        <position position="457"/>
    </location>
    <ligand>
        <name>heme</name>
        <dbReference type="ChEBI" id="CHEBI:30413"/>
    </ligand>
    <ligandPart>
        <name>Fe</name>
        <dbReference type="ChEBI" id="CHEBI:18248"/>
    </ligandPart>
</feature>
<evidence type="ECO:0000313" key="12">
    <source>
        <dbReference type="EMBL" id="KAK3402657.1"/>
    </source>
</evidence>
<proteinExistence type="inferred from homology"/>
<accession>A0AAE0PML4</accession>
<name>A0AAE0PML4_SORBR</name>
<evidence type="ECO:0000256" key="7">
    <source>
        <dbReference type="ARBA" id="ARBA00023004"/>
    </source>
</evidence>
<evidence type="ECO:0000256" key="10">
    <source>
        <dbReference type="PIRSR" id="PIRSR602403-1"/>
    </source>
</evidence>
<dbReference type="GO" id="GO:0017000">
    <property type="term" value="P:antibiotic biosynthetic process"/>
    <property type="evidence" value="ECO:0007669"/>
    <property type="project" value="UniProtKB-KW"/>
</dbReference>
<dbReference type="InterPro" id="IPR036396">
    <property type="entry name" value="Cyt_P450_sf"/>
</dbReference>
<keyword evidence="11" id="KW-0472">Membrane</keyword>
<evidence type="ECO:0000256" key="4">
    <source>
        <dbReference type="ARBA" id="ARBA00022617"/>
    </source>
</evidence>
<sequence length="514" mass="58688">MAFLELLSRPAYLAPTMVILGFIVYQLFLKPSRFPKLPIVGAKDSDWFPLYQARWRALRHFERGLREAERKHKNEAVILPLIGSDAIMLPRSETQFVIDQPENVLSLHAQTVENVELEYTVTKPEIIHDSLLNTLITNNLTKQIGTLVPNVLEEIVWGLDKEWGNDNEYREVCVFESTRHVIGYATNRVFVGSSLCRNQEFLDTAMAYAQTVPLTATFLKLFSEPLRPLVAFFATIPIHRITCRMERLMLPEIQRRLAADEARQRDPEDHKHMDPEPNDFLQWTIRQAKEIGDPHLWSPVILTNRILVISFAAMHTTSFAITHVLLDLAASKQEYIDALRSEVESVLAEHGGKWNRRALSQMVKLDSTLRESQRLNMVACIGIGRKVVVKEGVITPSGVKLPYGANVFVPAYTVMHDEELYNDAESFKPFRFAEESREAFPMTSCKYLAFGHGRSACPGRFFAANELKLMLAYILLKYDTELTPGKRPENKWIGQNIIPPMEATIRIRKRAGKA</sequence>
<dbReference type="CDD" id="cd11041">
    <property type="entry name" value="CYP503A1-like"/>
    <property type="match status" value="1"/>
</dbReference>
<dbReference type="PANTHER" id="PTHR46206">
    <property type="entry name" value="CYTOCHROME P450"/>
    <property type="match status" value="1"/>
</dbReference>
<dbReference type="Gene3D" id="1.10.630.10">
    <property type="entry name" value="Cytochrome P450"/>
    <property type="match status" value="1"/>
</dbReference>
<evidence type="ECO:0000256" key="1">
    <source>
        <dbReference type="ARBA" id="ARBA00001971"/>
    </source>
</evidence>
<evidence type="ECO:0000313" key="13">
    <source>
        <dbReference type="Proteomes" id="UP001281003"/>
    </source>
</evidence>
<evidence type="ECO:0000256" key="11">
    <source>
        <dbReference type="SAM" id="Phobius"/>
    </source>
</evidence>
<dbReference type="PANTHER" id="PTHR46206:SF1">
    <property type="entry name" value="P450, PUTATIVE (EUROFUNG)-RELATED"/>
    <property type="match status" value="1"/>
</dbReference>
<keyword evidence="4 10" id="KW-0349">Heme</keyword>
<reference evidence="12" key="2">
    <citation type="submission" date="2023-07" db="EMBL/GenBank/DDBJ databases">
        <authorList>
            <consortium name="Lawrence Berkeley National Laboratory"/>
            <person name="Haridas S."/>
            <person name="Hensen N."/>
            <person name="Bonometti L."/>
            <person name="Westerberg I."/>
            <person name="Brannstrom I.O."/>
            <person name="Guillou S."/>
            <person name="Cros-Aarteil S."/>
            <person name="Calhoun S."/>
            <person name="Kuo A."/>
            <person name="Mondo S."/>
            <person name="Pangilinan J."/>
            <person name="Riley R."/>
            <person name="LaButti K."/>
            <person name="Andreopoulos B."/>
            <person name="Lipzen A."/>
            <person name="Chen C."/>
            <person name="Yanf M."/>
            <person name="Daum C."/>
            <person name="Ng V."/>
            <person name="Clum A."/>
            <person name="Steindorff A."/>
            <person name="Ohm R."/>
            <person name="Martin F."/>
            <person name="Silar P."/>
            <person name="Natvig D."/>
            <person name="Lalanne C."/>
            <person name="Gautier V."/>
            <person name="Ament-velasquez S.L."/>
            <person name="Kruys A."/>
            <person name="Hutchinson M.I."/>
            <person name="Powell A.J."/>
            <person name="Barry K."/>
            <person name="Miller A.N."/>
            <person name="Grigoriev I.V."/>
            <person name="Debuchy R."/>
            <person name="Gladieux P."/>
            <person name="Thoren M.H."/>
            <person name="Johannesson H."/>
        </authorList>
    </citation>
    <scope>NUCLEOTIDE SEQUENCE</scope>
    <source>
        <strain evidence="12">FGSC 1904</strain>
    </source>
</reference>
<keyword evidence="11" id="KW-1133">Transmembrane helix</keyword>
<evidence type="ECO:0000256" key="2">
    <source>
        <dbReference type="ARBA" id="ARBA00004792"/>
    </source>
</evidence>
<keyword evidence="5 10" id="KW-0479">Metal-binding</keyword>
<dbReference type="AlphaFoldDB" id="A0AAE0PML4"/>
<protein>
    <submittedName>
        <fullName evidence="12">Cytochrome P450</fullName>
    </submittedName>
</protein>
<comment type="similarity">
    <text evidence="3">Belongs to the cytochrome P450 family.</text>
</comment>
<dbReference type="SUPFAM" id="SSF48264">
    <property type="entry name" value="Cytochrome P450"/>
    <property type="match status" value="1"/>
</dbReference>
<gene>
    <name evidence="12" type="ORF">B0T20DRAFT_4603</name>
</gene>
<dbReference type="GO" id="GO:0020037">
    <property type="term" value="F:heme binding"/>
    <property type="evidence" value="ECO:0007669"/>
    <property type="project" value="InterPro"/>
</dbReference>
<feature type="transmembrane region" description="Helical" evidence="11">
    <location>
        <begin position="12"/>
        <end position="29"/>
    </location>
</feature>
<dbReference type="GO" id="GO:0004497">
    <property type="term" value="F:monooxygenase activity"/>
    <property type="evidence" value="ECO:0007669"/>
    <property type="project" value="UniProtKB-KW"/>
</dbReference>
<reference evidence="12" key="1">
    <citation type="journal article" date="2023" name="Mol. Phylogenet. Evol.">
        <title>Genome-scale phylogeny and comparative genomics of the fungal order Sordariales.</title>
        <authorList>
            <person name="Hensen N."/>
            <person name="Bonometti L."/>
            <person name="Westerberg I."/>
            <person name="Brannstrom I.O."/>
            <person name="Guillou S."/>
            <person name="Cros-Aarteil S."/>
            <person name="Calhoun S."/>
            <person name="Haridas S."/>
            <person name="Kuo A."/>
            <person name="Mondo S."/>
            <person name="Pangilinan J."/>
            <person name="Riley R."/>
            <person name="LaButti K."/>
            <person name="Andreopoulos B."/>
            <person name="Lipzen A."/>
            <person name="Chen C."/>
            <person name="Yan M."/>
            <person name="Daum C."/>
            <person name="Ng V."/>
            <person name="Clum A."/>
            <person name="Steindorff A."/>
            <person name="Ohm R.A."/>
            <person name="Martin F."/>
            <person name="Silar P."/>
            <person name="Natvig D.O."/>
            <person name="Lalanne C."/>
            <person name="Gautier V."/>
            <person name="Ament-Velasquez S.L."/>
            <person name="Kruys A."/>
            <person name="Hutchinson M.I."/>
            <person name="Powell A.J."/>
            <person name="Barry K."/>
            <person name="Miller A.N."/>
            <person name="Grigoriev I.V."/>
            <person name="Debuchy R."/>
            <person name="Gladieux P."/>
            <person name="Hiltunen Thoren M."/>
            <person name="Johannesson H."/>
        </authorList>
    </citation>
    <scope>NUCLEOTIDE SEQUENCE</scope>
    <source>
        <strain evidence="12">FGSC 1904</strain>
    </source>
</reference>
<organism evidence="12 13">
    <name type="scientific">Sordaria brevicollis</name>
    <dbReference type="NCBI Taxonomy" id="83679"/>
    <lineage>
        <taxon>Eukaryota</taxon>
        <taxon>Fungi</taxon>
        <taxon>Dikarya</taxon>
        <taxon>Ascomycota</taxon>
        <taxon>Pezizomycotina</taxon>
        <taxon>Sordariomycetes</taxon>
        <taxon>Sordariomycetidae</taxon>
        <taxon>Sordariales</taxon>
        <taxon>Sordariaceae</taxon>
        <taxon>Sordaria</taxon>
    </lineage>
</organism>
<keyword evidence="7 10" id="KW-0408">Iron</keyword>
<comment type="cofactor">
    <cofactor evidence="1 10">
        <name>heme</name>
        <dbReference type="ChEBI" id="CHEBI:30413"/>
    </cofactor>
</comment>
<dbReference type="Pfam" id="PF00067">
    <property type="entry name" value="p450"/>
    <property type="match status" value="1"/>
</dbReference>
<keyword evidence="13" id="KW-1185">Reference proteome</keyword>
<dbReference type="Proteomes" id="UP001281003">
    <property type="component" value="Unassembled WGS sequence"/>
</dbReference>
<dbReference type="InterPro" id="IPR002403">
    <property type="entry name" value="Cyt_P450_E_grp-IV"/>
</dbReference>
<evidence type="ECO:0000256" key="6">
    <source>
        <dbReference type="ARBA" id="ARBA00023002"/>
    </source>
</evidence>
<comment type="caution">
    <text evidence="12">The sequence shown here is derived from an EMBL/GenBank/DDBJ whole genome shotgun (WGS) entry which is preliminary data.</text>
</comment>
<keyword evidence="6" id="KW-0560">Oxidoreductase</keyword>
<dbReference type="InterPro" id="IPR001128">
    <property type="entry name" value="Cyt_P450"/>
</dbReference>
<dbReference type="EMBL" id="JAUTDP010000001">
    <property type="protein sequence ID" value="KAK3402657.1"/>
    <property type="molecule type" value="Genomic_DNA"/>
</dbReference>
<dbReference type="PRINTS" id="PR00465">
    <property type="entry name" value="EP450IV"/>
</dbReference>
<evidence type="ECO:0000256" key="5">
    <source>
        <dbReference type="ARBA" id="ARBA00022723"/>
    </source>
</evidence>
<keyword evidence="8" id="KW-0503">Monooxygenase</keyword>
<evidence type="ECO:0000256" key="9">
    <source>
        <dbReference type="ARBA" id="ARBA00023194"/>
    </source>
</evidence>
<dbReference type="GO" id="GO:0016705">
    <property type="term" value="F:oxidoreductase activity, acting on paired donors, with incorporation or reduction of molecular oxygen"/>
    <property type="evidence" value="ECO:0007669"/>
    <property type="project" value="InterPro"/>
</dbReference>
<dbReference type="GO" id="GO:0005506">
    <property type="term" value="F:iron ion binding"/>
    <property type="evidence" value="ECO:0007669"/>
    <property type="project" value="InterPro"/>
</dbReference>